<evidence type="ECO:0000313" key="2">
    <source>
        <dbReference type="Proteomes" id="UP000765509"/>
    </source>
</evidence>
<dbReference type="EMBL" id="AVOT02006797">
    <property type="protein sequence ID" value="MBW0482468.1"/>
    <property type="molecule type" value="Genomic_DNA"/>
</dbReference>
<organism evidence="1 2">
    <name type="scientific">Austropuccinia psidii MF-1</name>
    <dbReference type="NCBI Taxonomy" id="1389203"/>
    <lineage>
        <taxon>Eukaryota</taxon>
        <taxon>Fungi</taxon>
        <taxon>Dikarya</taxon>
        <taxon>Basidiomycota</taxon>
        <taxon>Pucciniomycotina</taxon>
        <taxon>Pucciniomycetes</taxon>
        <taxon>Pucciniales</taxon>
        <taxon>Sphaerophragmiaceae</taxon>
        <taxon>Austropuccinia</taxon>
    </lineage>
</organism>
<name>A0A9Q3GW39_9BASI</name>
<protein>
    <submittedName>
        <fullName evidence="1">Uncharacterized protein</fullName>
    </submittedName>
</protein>
<dbReference type="Proteomes" id="UP000765509">
    <property type="component" value="Unassembled WGS sequence"/>
</dbReference>
<evidence type="ECO:0000313" key="1">
    <source>
        <dbReference type="EMBL" id="MBW0482468.1"/>
    </source>
</evidence>
<comment type="caution">
    <text evidence="1">The sequence shown here is derived from an EMBL/GenBank/DDBJ whole genome shotgun (WGS) entry which is preliminary data.</text>
</comment>
<accession>A0A9Q3GW39</accession>
<dbReference type="OrthoDB" id="8022549at2759"/>
<keyword evidence="2" id="KW-1185">Reference proteome</keyword>
<proteinExistence type="predicted"/>
<sequence>MTSIGTIMKEIILPNRKGSIRLNTNLVVLKEAHIQDFYLGTDYQSIYGIDIYNSKKRHIKIDINKEKEFSLDRYQLSSQDPLEELLNKFKEVEFIYNISGEQKLSLIKTFRKDRPAFLIGEEALGKIIVYDIELYLEGERPYPPMLRRYP</sequence>
<dbReference type="AlphaFoldDB" id="A0A9Q3GW39"/>
<reference evidence="1" key="1">
    <citation type="submission" date="2021-03" db="EMBL/GenBank/DDBJ databases">
        <title>Draft genome sequence of rust myrtle Austropuccinia psidii MF-1, a brazilian biotype.</title>
        <authorList>
            <person name="Quecine M.C."/>
            <person name="Pachon D.M.R."/>
            <person name="Bonatelli M.L."/>
            <person name="Correr F.H."/>
            <person name="Franceschini L.M."/>
            <person name="Leite T.F."/>
            <person name="Margarido G.R.A."/>
            <person name="Almeida C.A."/>
            <person name="Ferrarezi J.A."/>
            <person name="Labate C.A."/>
        </authorList>
    </citation>
    <scope>NUCLEOTIDE SEQUENCE</scope>
    <source>
        <strain evidence="1">MF-1</strain>
    </source>
</reference>
<gene>
    <name evidence="1" type="ORF">O181_022183</name>
</gene>